<proteinExistence type="predicted"/>
<comment type="pathway">
    <text evidence="1">Cofactor biosynthesis; adenosylcobalamin biosynthesis.</text>
</comment>
<dbReference type="PANTHER" id="PTHR36925:SF1">
    <property type="entry name" value="COBALT-PRECORRIN-6A REDUCTASE"/>
    <property type="match status" value="1"/>
</dbReference>
<dbReference type="PROSITE" id="PS51014">
    <property type="entry name" value="COBK_CBIJ"/>
    <property type="match status" value="1"/>
</dbReference>
<dbReference type="InterPro" id="IPR003723">
    <property type="entry name" value="Precorrin-6x_reduct"/>
</dbReference>
<dbReference type="NCBIfam" id="TIGR00715">
    <property type="entry name" value="precor6x_red"/>
    <property type="match status" value="1"/>
</dbReference>
<dbReference type="eggNOG" id="COG2099">
    <property type="taxonomic scope" value="Bacteria"/>
</dbReference>
<evidence type="ECO:0000256" key="1">
    <source>
        <dbReference type="ARBA" id="ARBA00004953"/>
    </source>
</evidence>
<evidence type="ECO:0000256" key="3">
    <source>
        <dbReference type="ARBA" id="ARBA00023002"/>
    </source>
</evidence>
<dbReference type="UniPathway" id="UPA00148"/>
<dbReference type="RefSeq" id="WP_013809717.1">
    <property type="nucleotide sequence ID" value="NC_015565.1"/>
</dbReference>
<dbReference type="HOGENOM" id="CLU_068627_0_0_9"/>
<sequence length="253" mass="27297">MILVLAGTVEGRQTAALLQEHGFRVTASVVSPYGAELLSRQGVSCVRTGPLDELSLQVLLQQGVSLLVDATHPFATAISQLAMQVARRLGVPYLRLERPAAELPTHPLVHPVESLQQGIDRSLALGRVWFSTLGSKHLPTLVIAARRSGVKLVARVLPELNVIKACLNLGLNPADIVALQGPCSEDLNLALYRQYRAQVVLTKDSGGTGGVPEKVAAAVKAGIPIVVWQRPRLSYPLVLNSPEQVLEYCLYRL</sequence>
<dbReference type="GO" id="GO:0016994">
    <property type="term" value="F:precorrin-6A reductase activity"/>
    <property type="evidence" value="ECO:0007669"/>
    <property type="project" value="InterPro"/>
</dbReference>
<dbReference type="PANTHER" id="PTHR36925">
    <property type="entry name" value="COBALT-PRECORRIN-6A REDUCTASE"/>
    <property type="match status" value="1"/>
</dbReference>
<dbReference type="STRING" id="868595.Desca_0585"/>
<evidence type="ECO:0000313" key="5">
    <source>
        <dbReference type="Proteomes" id="UP000009226"/>
    </source>
</evidence>
<keyword evidence="2" id="KW-0169">Cobalamin biosynthesis</keyword>
<reference evidence="4 5" key="1">
    <citation type="submission" date="2011-05" db="EMBL/GenBank/DDBJ databases">
        <title>Complete sequence of Desulfotomaculum carboxydivorans CO-1-SRB.</title>
        <authorList>
            <consortium name="US DOE Joint Genome Institute"/>
            <person name="Lucas S."/>
            <person name="Han J."/>
            <person name="Lapidus A."/>
            <person name="Cheng J.-F."/>
            <person name="Goodwin L."/>
            <person name="Pitluck S."/>
            <person name="Peters L."/>
            <person name="Mikhailova N."/>
            <person name="Lu M."/>
            <person name="Han C."/>
            <person name="Tapia R."/>
            <person name="Land M."/>
            <person name="Hauser L."/>
            <person name="Kyrpides N."/>
            <person name="Ivanova N."/>
            <person name="Pagani I."/>
            <person name="Stams A."/>
            <person name="Plugge C."/>
            <person name="Muyzer G."/>
            <person name="Kuever J."/>
            <person name="Parshina S."/>
            <person name="Ivanova A."/>
            <person name="Nazina T."/>
            <person name="Woyke T."/>
        </authorList>
    </citation>
    <scope>NUCLEOTIDE SEQUENCE [LARGE SCALE GENOMIC DNA]</scope>
    <source>
        <strain evidence="5">DSM 14880 / VKM B-2319 / CO-1-SRB</strain>
    </source>
</reference>
<evidence type="ECO:0000313" key="4">
    <source>
        <dbReference type="EMBL" id="AEF93475.1"/>
    </source>
</evidence>
<dbReference type="AlphaFoldDB" id="F6B830"/>
<organism evidence="4 5">
    <name type="scientific">Desulfotomaculum nigrificans (strain DSM 14880 / VKM B-2319 / CO-1-SRB)</name>
    <name type="common">Desulfotomaculum carboxydivorans</name>
    <dbReference type="NCBI Taxonomy" id="868595"/>
    <lineage>
        <taxon>Bacteria</taxon>
        <taxon>Bacillati</taxon>
        <taxon>Bacillota</taxon>
        <taxon>Clostridia</taxon>
        <taxon>Eubacteriales</taxon>
        <taxon>Desulfotomaculaceae</taxon>
        <taxon>Desulfotomaculum</taxon>
    </lineage>
</organism>
<keyword evidence="5" id="KW-1185">Reference proteome</keyword>
<gene>
    <name evidence="4" type="ordered locus">Desca_0585</name>
</gene>
<dbReference type="GO" id="GO:0009236">
    <property type="term" value="P:cobalamin biosynthetic process"/>
    <property type="evidence" value="ECO:0007669"/>
    <property type="project" value="UniProtKB-UniPathway"/>
</dbReference>
<dbReference type="Pfam" id="PF02571">
    <property type="entry name" value="CbiJ"/>
    <property type="match status" value="1"/>
</dbReference>
<dbReference type="KEGG" id="dca:Desca_0585"/>
<keyword evidence="3" id="KW-0560">Oxidoreductase</keyword>
<dbReference type="Proteomes" id="UP000009226">
    <property type="component" value="Chromosome"/>
</dbReference>
<protein>
    <submittedName>
        <fullName evidence="4">Precorrin-6x reductase</fullName>
    </submittedName>
</protein>
<name>F6B830_DESCC</name>
<accession>F6B830</accession>
<evidence type="ECO:0000256" key="2">
    <source>
        <dbReference type="ARBA" id="ARBA00022573"/>
    </source>
</evidence>
<dbReference type="EMBL" id="CP002736">
    <property type="protein sequence ID" value="AEF93475.1"/>
    <property type="molecule type" value="Genomic_DNA"/>
</dbReference>